<name>X0TSD8_9ZZZZ</name>
<dbReference type="Pfam" id="PF18911">
    <property type="entry name" value="PKD_4"/>
    <property type="match status" value="1"/>
</dbReference>
<dbReference type="CDD" id="cd00146">
    <property type="entry name" value="PKD"/>
    <property type="match status" value="1"/>
</dbReference>
<dbReference type="Gene3D" id="2.60.40.10">
    <property type="entry name" value="Immunoglobulins"/>
    <property type="match status" value="1"/>
</dbReference>
<dbReference type="InterPro" id="IPR035986">
    <property type="entry name" value="PKD_dom_sf"/>
</dbReference>
<dbReference type="SMART" id="SM00089">
    <property type="entry name" value="PKD"/>
    <property type="match status" value="1"/>
</dbReference>
<sequence length="89" mass="10297">MSLMEKSRKPIKAEWSFRVLDMNRRLIAFQDESRGDITSWLWDFDDGTTSIEQHPIHSYKKPGSFIVTLNVEGPAGKAKRIKVYDVAVR</sequence>
<dbReference type="InterPro" id="IPR022409">
    <property type="entry name" value="PKD/Chitinase_dom"/>
</dbReference>
<dbReference type="AlphaFoldDB" id="X0TSD8"/>
<evidence type="ECO:0000259" key="1">
    <source>
        <dbReference type="PROSITE" id="PS50093"/>
    </source>
</evidence>
<dbReference type="SUPFAM" id="SSF49299">
    <property type="entry name" value="PKD domain"/>
    <property type="match status" value="1"/>
</dbReference>
<dbReference type="InterPro" id="IPR000601">
    <property type="entry name" value="PKD_dom"/>
</dbReference>
<organism evidence="2">
    <name type="scientific">marine sediment metagenome</name>
    <dbReference type="NCBI Taxonomy" id="412755"/>
    <lineage>
        <taxon>unclassified sequences</taxon>
        <taxon>metagenomes</taxon>
        <taxon>ecological metagenomes</taxon>
    </lineage>
</organism>
<comment type="caution">
    <text evidence="2">The sequence shown here is derived from an EMBL/GenBank/DDBJ whole genome shotgun (WGS) entry which is preliminary data.</text>
</comment>
<dbReference type="InterPro" id="IPR013783">
    <property type="entry name" value="Ig-like_fold"/>
</dbReference>
<evidence type="ECO:0000313" key="2">
    <source>
        <dbReference type="EMBL" id="GAF91092.1"/>
    </source>
</evidence>
<feature type="domain" description="PKD" evidence="1">
    <location>
        <begin position="27"/>
        <end position="76"/>
    </location>
</feature>
<accession>X0TSD8</accession>
<dbReference type="PROSITE" id="PS50093">
    <property type="entry name" value="PKD"/>
    <property type="match status" value="1"/>
</dbReference>
<gene>
    <name evidence="2" type="ORF">S01H1_27596</name>
</gene>
<reference evidence="2" key="1">
    <citation type="journal article" date="2014" name="Front. Microbiol.">
        <title>High frequency of phylogenetically diverse reductive dehalogenase-homologous genes in deep subseafloor sedimentary metagenomes.</title>
        <authorList>
            <person name="Kawai M."/>
            <person name="Futagami T."/>
            <person name="Toyoda A."/>
            <person name="Takaki Y."/>
            <person name="Nishi S."/>
            <person name="Hori S."/>
            <person name="Arai W."/>
            <person name="Tsubouchi T."/>
            <person name="Morono Y."/>
            <person name="Uchiyama I."/>
            <person name="Ito T."/>
            <person name="Fujiyama A."/>
            <person name="Inagaki F."/>
            <person name="Takami H."/>
        </authorList>
    </citation>
    <scope>NUCLEOTIDE SEQUENCE</scope>
    <source>
        <strain evidence="2">Expedition CK06-06</strain>
    </source>
</reference>
<dbReference type="EMBL" id="BARS01016819">
    <property type="protein sequence ID" value="GAF91092.1"/>
    <property type="molecule type" value="Genomic_DNA"/>
</dbReference>
<proteinExistence type="predicted"/>
<protein>
    <recommendedName>
        <fullName evidence="1">PKD domain-containing protein</fullName>
    </recommendedName>
</protein>